<dbReference type="EC" id="3.1.3.16" evidence="4"/>
<keyword evidence="5" id="KW-1185">Reference proteome</keyword>
<dbReference type="GO" id="GO:0004722">
    <property type="term" value="F:protein serine/threonine phosphatase activity"/>
    <property type="evidence" value="ECO:0007669"/>
    <property type="project" value="UniProtKB-EC"/>
</dbReference>
<dbReference type="PANTHER" id="PTHR43156:SF2">
    <property type="entry name" value="STAGE II SPORULATION PROTEIN E"/>
    <property type="match status" value="1"/>
</dbReference>
<evidence type="ECO:0000313" key="5">
    <source>
        <dbReference type="Proteomes" id="UP001596157"/>
    </source>
</evidence>
<dbReference type="InterPro" id="IPR029016">
    <property type="entry name" value="GAF-like_dom_sf"/>
</dbReference>
<dbReference type="Gene3D" id="3.60.40.10">
    <property type="entry name" value="PPM-type phosphatase domain"/>
    <property type="match status" value="1"/>
</dbReference>
<keyword evidence="1 4" id="KW-0378">Hydrolase</keyword>
<feature type="domain" description="PPM-type phosphatase" evidence="3">
    <location>
        <begin position="293"/>
        <end position="525"/>
    </location>
</feature>
<dbReference type="SMART" id="SM00065">
    <property type="entry name" value="GAF"/>
    <property type="match status" value="1"/>
</dbReference>
<dbReference type="RefSeq" id="WP_378244206.1">
    <property type="nucleotide sequence ID" value="NZ_JBHSKF010000002.1"/>
</dbReference>
<proteinExistence type="predicted"/>
<dbReference type="SUPFAM" id="SSF55781">
    <property type="entry name" value="GAF domain-like"/>
    <property type="match status" value="1"/>
</dbReference>
<sequence length="533" mass="55479">MREVKGQTVTGSSELWLAAPYPVLVMDAVGVVTARNSAASEAVPDVRPGSTPPIPWLLDAHTAGEHTCTGRVDGRLFAAEARPSDGGETVWWLFDDSARAAVAADLAVERERTAFLAEASNVLLSSLNIDRCMRATVELAARHLADAAVVIGPSSGRRLPVVSRGRDGGIRTSQVTADPAEVPGLAEALQGFPPVPSRWIDPASVPGWLTEGFGGPVGSVVITPLPGQGVPAGALVLLRRTDHRAFSDTEEVFARLFAARAGAALSAARLYAEQADITATLMNALLPPQLEHGDGVEFAGGYRAAARSELVGGDFYDVHRDVGGAGIPGAPGAEREALVVLGDVCGKGLGAAVLTGKIRNTLHALTSLSADHQHVLRLLNDTLLDATTTRFATLVLASVSRTGERVRLRLTSAGHPPPLLVRADGTVEEAATRGTLIGALPDITSTTTETHLAPGESCLLFTDGLTEARGGPFGDELFGDERLRAALAQCAGMPAEAVVERVQMLVSEWIGRGEHDDLALVAITAPRGGGAQA</sequence>
<dbReference type="InterPro" id="IPR001932">
    <property type="entry name" value="PPM-type_phosphatase-like_dom"/>
</dbReference>
<evidence type="ECO:0000313" key="4">
    <source>
        <dbReference type="EMBL" id="MFC5286349.1"/>
    </source>
</evidence>
<reference evidence="5" key="1">
    <citation type="journal article" date="2019" name="Int. J. Syst. Evol. Microbiol.">
        <title>The Global Catalogue of Microorganisms (GCM) 10K type strain sequencing project: providing services to taxonomists for standard genome sequencing and annotation.</title>
        <authorList>
            <consortium name="The Broad Institute Genomics Platform"/>
            <consortium name="The Broad Institute Genome Sequencing Center for Infectious Disease"/>
            <person name="Wu L."/>
            <person name="Ma J."/>
        </authorList>
    </citation>
    <scope>NUCLEOTIDE SEQUENCE [LARGE SCALE GENOMIC DNA]</scope>
    <source>
        <strain evidence="5">CCUG 59778</strain>
    </source>
</reference>
<dbReference type="SMART" id="SM00331">
    <property type="entry name" value="PP2C_SIG"/>
    <property type="match status" value="1"/>
</dbReference>
<gene>
    <name evidence="4" type="ORF">ACFPM7_04740</name>
</gene>
<dbReference type="InterPro" id="IPR003018">
    <property type="entry name" value="GAF"/>
</dbReference>
<accession>A0ABW0EKC8</accession>
<organism evidence="4 5">
    <name type="scientific">Actinokineospora guangxiensis</name>
    <dbReference type="NCBI Taxonomy" id="1490288"/>
    <lineage>
        <taxon>Bacteria</taxon>
        <taxon>Bacillati</taxon>
        <taxon>Actinomycetota</taxon>
        <taxon>Actinomycetes</taxon>
        <taxon>Pseudonocardiales</taxon>
        <taxon>Pseudonocardiaceae</taxon>
        <taxon>Actinokineospora</taxon>
    </lineage>
</organism>
<protein>
    <submittedName>
        <fullName evidence="4">PP2C family protein-serine/threonine phosphatase</fullName>
        <ecNumber evidence="4">3.1.3.16</ecNumber>
    </submittedName>
</protein>
<dbReference type="PANTHER" id="PTHR43156">
    <property type="entry name" value="STAGE II SPORULATION PROTEIN E-RELATED"/>
    <property type="match status" value="1"/>
</dbReference>
<dbReference type="EMBL" id="JBHSKF010000002">
    <property type="protein sequence ID" value="MFC5286349.1"/>
    <property type="molecule type" value="Genomic_DNA"/>
</dbReference>
<dbReference type="SUPFAM" id="SSF81606">
    <property type="entry name" value="PP2C-like"/>
    <property type="match status" value="1"/>
</dbReference>
<comment type="caution">
    <text evidence="4">The sequence shown here is derived from an EMBL/GenBank/DDBJ whole genome shotgun (WGS) entry which is preliminary data.</text>
</comment>
<evidence type="ECO:0000259" key="2">
    <source>
        <dbReference type="SMART" id="SM00065"/>
    </source>
</evidence>
<evidence type="ECO:0000259" key="3">
    <source>
        <dbReference type="SMART" id="SM00331"/>
    </source>
</evidence>
<name>A0ABW0EKC8_9PSEU</name>
<dbReference type="Gene3D" id="3.30.450.40">
    <property type="match status" value="1"/>
</dbReference>
<dbReference type="InterPro" id="IPR036457">
    <property type="entry name" value="PPM-type-like_dom_sf"/>
</dbReference>
<dbReference type="Pfam" id="PF07228">
    <property type="entry name" value="SpoIIE"/>
    <property type="match status" value="1"/>
</dbReference>
<feature type="domain" description="GAF" evidence="2">
    <location>
        <begin position="111"/>
        <end position="275"/>
    </location>
</feature>
<evidence type="ECO:0000256" key="1">
    <source>
        <dbReference type="ARBA" id="ARBA00022801"/>
    </source>
</evidence>
<dbReference type="Proteomes" id="UP001596157">
    <property type="component" value="Unassembled WGS sequence"/>
</dbReference>
<dbReference type="InterPro" id="IPR052016">
    <property type="entry name" value="Bact_Sigma-Reg"/>
</dbReference>